<dbReference type="GO" id="GO:0009252">
    <property type="term" value="P:peptidoglycan biosynthetic process"/>
    <property type="evidence" value="ECO:0007669"/>
    <property type="project" value="UniProtKB-KW"/>
</dbReference>
<keyword evidence="2" id="KW-1003">Cell membrane</keyword>
<keyword evidence="3 8" id="KW-0812">Transmembrane</keyword>
<evidence type="ECO:0000256" key="1">
    <source>
        <dbReference type="ARBA" id="ARBA00004651"/>
    </source>
</evidence>
<feature type="transmembrane region" description="Helical" evidence="8">
    <location>
        <begin position="207"/>
        <end position="226"/>
    </location>
</feature>
<proteinExistence type="predicted"/>
<evidence type="ECO:0000256" key="7">
    <source>
        <dbReference type="ARBA" id="ARBA00023136"/>
    </source>
</evidence>
<dbReference type="CDD" id="cd13123">
    <property type="entry name" value="MATE_MurJ_like"/>
    <property type="match status" value="1"/>
</dbReference>
<evidence type="ECO:0000256" key="8">
    <source>
        <dbReference type="SAM" id="Phobius"/>
    </source>
</evidence>
<protein>
    <submittedName>
        <fullName evidence="9">Putative peptidoglycan lipid II flippase</fullName>
    </submittedName>
</protein>
<keyword evidence="6 8" id="KW-1133">Transmembrane helix</keyword>
<feature type="transmembrane region" description="Helical" evidence="8">
    <location>
        <begin position="287"/>
        <end position="308"/>
    </location>
</feature>
<evidence type="ECO:0000256" key="6">
    <source>
        <dbReference type="ARBA" id="ARBA00022989"/>
    </source>
</evidence>
<feature type="transmembrane region" description="Helical" evidence="8">
    <location>
        <begin position="369"/>
        <end position="392"/>
    </location>
</feature>
<dbReference type="GO" id="GO:0005886">
    <property type="term" value="C:plasma membrane"/>
    <property type="evidence" value="ECO:0007669"/>
    <property type="project" value="UniProtKB-SubCell"/>
</dbReference>
<dbReference type="PANTHER" id="PTHR47019:SF1">
    <property type="entry name" value="LIPID II FLIPPASE MURJ"/>
    <property type="match status" value="1"/>
</dbReference>
<name>A0A7W7FYD0_9PSEU</name>
<feature type="transmembrane region" description="Helical" evidence="8">
    <location>
        <begin position="21"/>
        <end position="42"/>
    </location>
</feature>
<feature type="transmembrane region" description="Helical" evidence="8">
    <location>
        <begin position="62"/>
        <end position="81"/>
    </location>
</feature>
<dbReference type="RefSeq" id="WP_185005618.1">
    <property type="nucleotide sequence ID" value="NZ_BAAAUI010000017.1"/>
</dbReference>
<feature type="transmembrane region" description="Helical" evidence="8">
    <location>
        <begin position="101"/>
        <end position="120"/>
    </location>
</feature>
<dbReference type="InterPro" id="IPR004268">
    <property type="entry name" value="MurJ"/>
</dbReference>
<feature type="transmembrane region" description="Helical" evidence="8">
    <location>
        <begin position="404"/>
        <end position="424"/>
    </location>
</feature>
<feature type="transmembrane region" description="Helical" evidence="8">
    <location>
        <begin position="504"/>
        <end position="527"/>
    </location>
</feature>
<feature type="transmembrane region" description="Helical" evidence="8">
    <location>
        <begin position="471"/>
        <end position="492"/>
    </location>
</feature>
<keyword evidence="4" id="KW-0133">Cell shape</keyword>
<dbReference type="NCBIfam" id="TIGR01695">
    <property type="entry name" value="murJ_mviN"/>
    <property type="match status" value="1"/>
</dbReference>
<dbReference type="GO" id="GO:0015648">
    <property type="term" value="F:lipid-linked peptidoglycan transporter activity"/>
    <property type="evidence" value="ECO:0007669"/>
    <property type="project" value="TreeGrafter"/>
</dbReference>
<feature type="transmembrane region" description="Helical" evidence="8">
    <location>
        <begin position="175"/>
        <end position="195"/>
    </location>
</feature>
<organism evidence="9 10">
    <name type="scientific">Crossiella cryophila</name>
    <dbReference type="NCBI Taxonomy" id="43355"/>
    <lineage>
        <taxon>Bacteria</taxon>
        <taxon>Bacillati</taxon>
        <taxon>Actinomycetota</taxon>
        <taxon>Actinomycetes</taxon>
        <taxon>Pseudonocardiales</taxon>
        <taxon>Pseudonocardiaceae</taxon>
        <taxon>Crossiella</taxon>
    </lineage>
</organism>
<dbReference type="EMBL" id="JACHMH010000001">
    <property type="protein sequence ID" value="MBB4679929.1"/>
    <property type="molecule type" value="Genomic_DNA"/>
</dbReference>
<comment type="caution">
    <text evidence="9">The sequence shown here is derived from an EMBL/GenBank/DDBJ whole genome shotgun (WGS) entry which is preliminary data.</text>
</comment>
<dbReference type="InterPro" id="IPR051050">
    <property type="entry name" value="Lipid_II_flippase_MurJ/MviN"/>
</dbReference>
<dbReference type="PANTHER" id="PTHR47019">
    <property type="entry name" value="LIPID II FLIPPASE MURJ"/>
    <property type="match status" value="1"/>
</dbReference>
<feature type="transmembrane region" description="Helical" evidence="8">
    <location>
        <begin position="329"/>
        <end position="357"/>
    </location>
</feature>
<evidence type="ECO:0000256" key="4">
    <source>
        <dbReference type="ARBA" id="ARBA00022960"/>
    </source>
</evidence>
<dbReference type="Pfam" id="PF03023">
    <property type="entry name" value="MurJ"/>
    <property type="match status" value="1"/>
</dbReference>
<evidence type="ECO:0000256" key="3">
    <source>
        <dbReference type="ARBA" id="ARBA00022692"/>
    </source>
</evidence>
<evidence type="ECO:0000313" key="9">
    <source>
        <dbReference type="EMBL" id="MBB4679929.1"/>
    </source>
</evidence>
<dbReference type="AlphaFoldDB" id="A0A7W7FYD0"/>
<keyword evidence="5" id="KW-0573">Peptidoglycan synthesis</keyword>
<dbReference type="GO" id="GO:0034204">
    <property type="term" value="P:lipid translocation"/>
    <property type="evidence" value="ECO:0007669"/>
    <property type="project" value="TreeGrafter"/>
</dbReference>
<reference evidence="9 10" key="1">
    <citation type="submission" date="2020-08" db="EMBL/GenBank/DDBJ databases">
        <title>Sequencing the genomes of 1000 actinobacteria strains.</title>
        <authorList>
            <person name="Klenk H.-P."/>
        </authorList>
    </citation>
    <scope>NUCLEOTIDE SEQUENCE [LARGE SCALE GENOMIC DNA]</scope>
    <source>
        <strain evidence="9 10">DSM 44230</strain>
    </source>
</reference>
<dbReference type="PRINTS" id="PR01806">
    <property type="entry name" value="VIRFACTRMVIN"/>
</dbReference>
<feature type="transmembrane region" description="Helical" evidence="8">
    <location>
        <begin position="430"/>
        <end position="451"/>
    </location>
</feature>
<sequence>MTAMSPARTAHSLAKATGSMAVATLISRITGFFAKLSLAWVVGLSANAINDSYTVANTVPNIVYELLLGGVLTSVVVPTLVRARAQDADGGEAYAQRLLTVGGTVLTVVTVLAVCLAPVVTAPFVDNTGGTANPALVTAFAYLLLPEIVFYGLFAMFGAVLNARGVFGPPAWAPVLNNLVLIATIGLYFLLPGQIATNPVELTNPKLLVLGLGTTLGILVQAGMLIPSLRRSGFRLRWRWGWDRRLAEFGGLALWVLGYVLLSQLGYLVISRVATSTAAGGISVYTYAWLLVQMPYGVLGVSLLTALLPRMSHAAAINDRQALAADLSLGSRLSAVMLGPVSGLLTVLGPAVGVALFSIGEGSADADRLGLAITASAFGLLPFGLTMLQLRACYAMNDARTPTVINLLMVAVRIPLCLLAADLLPAREVVYGLAFANAVSFVVGAVAGELWLRRRLVPSRGERTVRTYGRVAAATGCAVGIGWLARLVVAGFVPGGPEHALGAWIWLVGGGGLGLLGAVGTLVLLRVDEVRSALARFTPRRNSAAGRRSPR</sequence>
<feature type="transmembrane region" description="Helical" evidence="8">
    <location>
        <begin position="140"/>
        <end position="163"/>
    </location>
</feature>
<keyword evidence="7 8" id="KW-0472">Membrane</keyword>
<accession>A0A7W7FYD0</accession>
<keyword evidence="10" id="KW-1185">Reference proteome</keyword>
<evidence type="ECO:0000256" key="5">
    <source>
        <dbReference type="ARBA" id="ARBA00022984"/>
    </source>
</evidence>
<evidence type="ECO:0000256" key="2">
    <source>
        <dbReference type="ARBA" id="ARBA00022475"/>
    </source>
</evidence>
<evidence type="ECO:0000313" key="10">
    <source>
        <dbReference type="Proteomes" id="UP000533598"/>
    </source>
</evidence>
<dbReference type="GO" id="GO:0008360">
    <property type="term" value="P:regulation of cell shape"/>
    <property type="evidence" value="ECO:0007669"/>
    <property type="project" value="UniProtKB-KW"/>
</dbReference>
<comment type="subcellular location">
    <subcellularLocation>
        <location evidence="1">Cell membrane</location>
        <topology evidence="1">Multi-pass membrane protein</topology>
    </subcellularLocation>
</comment>
<dbReference type="Proteomes" id="UP000533598">
    <property type="component" value="Unassembled WGS sequence"/>
</dbReference>
<gene>
    <name evidence="9" type="ORF">HNR67_006047</name>
</gene>
<feature type="transmembrane region" description="Helical" evidence="8">
    <location>
        <begin position="246"/>
        <end position="267"/>
    </location>
</feature>